<dbReference type="EMBL" id="LCYN01000031">
    <property type="protein sequence ID" value="KKZ93101.1"/>
    <property type="molecule type" value="Genomic_DNA"/>
</dbReference>
<dbReference type="PATRIC" id="fig|1396.433.peg.5067"/>
<keyword evidence="5" id="KW-0645">Protease</keyword>
<dbReference type="SUPFAM" id="SSF55811">
    <property type="entry name" value="Nudix"/>
    <property type="match status" value="1"/>
</dbReference>
<keyword evidence="3" id="KW-0479">Metal-binding</keyword>
<dbReference type="InterPro" id="IPR000086">
    <property type="entry name" value="NUDIX_hydrolase_dom"/>
</dbReference>
<evidence type="ECO:0000256" key="3">
    <source>
        <dbReference type="ARBA" id="ARBA00022723"/>
    </source>
</evidence>
<evidence type="ECO:0000256" key="5">
    <source>
        <dbReference type="ARBA" id="ARBA00022825"/>
    </source>
</evidence>
<feature type="domain" description="Nudix hydrolase" evidence="7">
    <location>
        <begin position="1"/>
        <end position="116"/>
    </location>
</feature>
<dbReference type="InterPro" id="IPR043504">
    <property type="entry name" value="Peptidase_S1_PA_chymotrypsin"/>
</dbReference>
<dbReference type="PROSITE" id="PS51462">
    <property type="entry name" value="NUDIX"/>
    <property type="match status" value="1"/>
</dbReference>
<proteinExistence type="inferred from homology"/>
<evidence type="ECO:0000256" key="6">
    <source>
        <dbReference type="ARBA" id="ARBA00022842"/>
    </source>
</evidence>
<sequence length="255" mass="28425">MLNREYDPVKGLWNGVGGKIEKGETPLENAIREIKEETNIEVTHDQIQFKGIIKWEDSSYSGGMYLYLIELLNEFTYQTPKIVPKEKKSPSIGTPNNVSDPVAPDKNYDIKPLNAVVSSTAGKVFYSYGGDDYVCSASAINNDYKNLVITAGHCVHGGKGEGWHSNIAFVPAYYNGTAPYGIWIWNEVRTFTTWINDSNFNQDQAFFTVYPKNGKKLINTVGGNGLSTGYGPNQPNVRIFGWPAERPYDGQIAYL</sequence>
<dbReference type="GO" id="GO:0016818">
    <property type="term" value="F:hydrolase activity, acting on acid anhydrides, in phosphorus-containing anhydrides"/>
    <property type="evidence" value="ECO:0007669"/>
    <property type="project" value="TreeGrafter"/>
</dbReference>
<evidence type="ECO:0000313" key="9">
    <source>
        <dbReference type="Proteomes" id="UP000035350"/>
    </source>
</evidence>
<evidence type="ECO:0000313" key="8">
    <source>
        <dbReference type="EMBL" id="KKZ93101.1"/>
    </source>
</evidence>
<dbReference type="PANTHER" id="PTHR43758:SF2">
    <property type="entry name" value="OXIDIZED PURINE NUCLEOSIDE TRIPHOSPHATE HYDROLASE"/>
    <property type="match status" value="1"/>
</dbReference>
<evidence type="ECO:0000259" key="7">
    <source>
        <dbReference type="PROSITE" id="PS51462"/>
    </source>
</evidence>
<keyword evidence="4" id="KW-0378">Hydrolase</keyword>
<dbReference type="Proteomes" id="UP000035350">
    <property type="component" value="Unassembled WGS sequence"/>
</dbReference>
<dbReference type="GO" id="GO:0008236">
    <property type="term" value="F:serine-type peptidase activity"/>
    <property type="evidence" value="ECO:0007669"/>
    <property type="project" value="UniProtKB-KW"/>
</dbReference>
<name>A0A0G8C1Y0_9BACI</name>
<comment type="cofactor">
    <cofactor evidence="1">
        <name>Mg(2+)</name>
        <dbReference type="ChEBI" id="CHEBI:18420"/>
    </cofactor>
</comment>
<dbReference type="InterPro" id="IPR015797">
    <property type="entry name" value="NUDIX_hydrolase-like_dom_sf"/>
</dbReference>
<keyword evidence="5" id="KW-0720">Serine protease</keyword>
<dbReference type="PANTHER" id="PTHR43758">
    <property type="entry name" value="7,8-DIHYDRO-8-OXOGUANINE TRIPHOSPHATASE"/>
    <property type="match status" value="1"/>
</dbReference>
<accession>A0A0G8C1Y0</accession>
<comment type="similarity">
    <text evidence="2">Belongs to the Nudix hydrolase family.</text>
</comment>
<dbReference type="AlphaFoldDB" id="A0A0G8C1Y0"/>
<organism evidence="8 9">
    <name type="scientific">Bacillus wiedmannii</name>
    <dbReference type="NCBI Taxonomy" id="1890302"/>
    <lineage>
        <taxon>Bacteria</taxon>
        <taxon>Bacillati</taxon>
        <taxon>Bacillota</taxon>
        <taxon>Bacilli</taxon>
        <taxon>Bacillales</taxon>
        <taxon>Bacillaceae</taxon>
        <taxon>Bacillus</taxon>
        <taxon>Bacillus cereus group</taxon>
    </lineage>
</organism>
<protein>
    <recommendedName>
        <fullName evidence="7">Nudix hydrolase domain-containing protein</fullName>
    </recommendedName>
</protein>
<gene>
    <name evidence="8" type="ORF">B4147_2337</name>
</gene>
<dbReference type="InterPro" id="IPR009003">
    <property type="entry name" value="Peptidase_S1_PA"/>
</dbReference>
<reference evidence="8 9" key="1">
    <citation type="journal article" date="2015" name="Genome Announc.">
        <title>Next-Generation Whole-Genome Sequencing of Eight Strains of Bacillus cereus, Isolated from Food.</title>
        <authorList>
            <person name="Krawczyk A.O."/>
            <person name="de Jong A."/>
            <person name="Eijlander R.T."/>
            <person name="Berendsen E.M."/>
            <person name="Holsappel S."/>
            <person name="Wells-Bennik M.H."/>
            <person name="Kuipers O.P."/>
        </authorList>
    </citation>
    <scope>NUCLEOTIDE SEQUENCE [LARGE SCALE GENOMIC DNA]</scope>
    <source>
        <strain evidence="8 9">B4147</strain>
    </source>
</reference>
<evidence type="ECO:0000256" key="4">
    <source>
        <dbReference type="ARBA" id="ARBA00022801"/>
    </source>
</evidence>
<dbReference type="SUPFAM" id="SSF50494">
    <property type="entry name" value="Trypsin-like serine proteases"/>
    <property type="match status" value="1"/>
</dbReference>
<reference evidence="9" key="2">
    <citation type="submission" date="2015-04" db="EMBL/GenBank/DDBJ databases">
        <title>Draft Genome Sequences of Eight Spore-Forming Food Isolates of Bacillus cereus Genome sequencing.</title>
        <authorList>
            <person name="Krawcyk A.O."/>
            <person name="de Jong A."/>
            <person name="Eijlander R.T."/>
            <person name="Berendsen E.M."/>
            <person name="Holsappel S."/>
            <person name="Wells-Bennik M."/>
            <person name="Kuipers O.P."/>
        </authorList>
    </citation>
    <scope>NUCLEOTIDE SEQUENCE [LARGE SCALE GENOMIC DNA]</scope>
    <source>
        <strain evidence="9">B4147</strain>
    </source>
</reference>
<dbReference type="Gene3D" id="2.40.10.10">
    <property type="entry name" value="Trypsin-like serine proteases"/>
    <property type="match status" value="1"/>
</dbReference>
<comment type="caution">
    <text evidence="8">The sequence shown here is derived from an EMBL/GenBank/DDBJ whole genome shotgun (WGS) entry which is preliminary data.</text>
</comment>
<keyword evidence="6" id="KW-0460">Magnesium</keyword>
<evidence type="ECO:0000256" key="2">
    <source>
        <dbReference type="ARBA" id="ARBA00005582"/>
    </source>
</evidence>
<dbReference type="Pfam" id="PF00293">
    <property type="entry name" value="NUDIX"/>
    <property type="match status" value="1"/>
</dbReference>
<dbReference type="Gene3D" id="3.90.79.10">
    <property type="entry name" value="Nucleoside Triphosphate Pyrophosphohydrolase"/>
    <property type="match status" value="1"/>
</dbReference>
<evidence type="ECO:0000256" key="1">
    <source>
        <dbReference type="ARBA" id="ARBA00001946"/>
    </source>
</evidence>
<dbReference type="GO" id="GO:0046872">
    <property type="term" value="F:metal ion binding"/>
    <property type="evidence" value="ECO:0007669"/>
    <property type="project" value="UniProtKB-KW"/>
</dbReference>
<dbReference type="GO" id="GO:0005737">
    <property type="term" value="C:cytoplasm"/>
    <property type="evidence" value="ECO:0007669"/>
    <property type="project" value="TreeGrafter"/>
</dbReference>